<evidence type="ECO:0000313" key="11">
    <source>
        <dbReference type="Proteomes" id="UP000269793"/>
    </source>
</evidence>
<dbReference type="EC" id="6.3.2.-" evidence="10"/>
<dbReference type="Pfam" id="PF17123">
    <property type="entry name" value="zf-RING_11"/>
    <property type="match status" value="1"/>
</dbReference>
<proteinExistence type="predicted"/>
<dbReference type="EMBL" id="CP033154">
    <property type="protein sequence ID" value="AYO44655.1"/>
    <property type="molecule type" value="Genomic_DNA"/>
</dbReference>
<keyword evidence="1" id="KW-0808">Transferase</keyword>
<feature type="region of interest" description="Disordered" evidence="7">
    <location>
        <begin position="1"/>
        <end position="39"/>
    </location>
</feature>
<dbReference type="GO" id="GO:0032153">
    <property type="term" value="C:cell division site"/>
    <property type="evidence" value="ECO:0007669"/>
    <property type="project" value="TreeGrafter"/>
</dbReference>
<evidence type="ECO:0000256" key="1">
    <source>
        <dbReference type="ARBA" id="ARBA00022679"/>
    </source>
</evidence>
<dbReference type="PROSITE" id="PS50006">
    <property type="entry name" value="FHA_DOMAIN"/>
    <property type="match status" value="1"/>
</dbReference>
<dbReference type="InterPro" id="IPR008984">
    <property type="entry name" value="SMAD_FHA_dom_sf"/>
</dbReference>
<dbReference type="PROSITE" id="PS50089">
    <property type="entry name" value="ZF_RING_2"/>
    <property type="match status" value="1"/>
</dbReference>
<dbReference type="GO" id="GO:0006511">
    <property type="term" value="P:ubiquitin-dependent protein catabolic process"/>
    <property type="evidence" value="ECO:0007669"/>
    <property type="project" value="TreeGrafter"/>
</dbReference>
<dbReference type="Gene3D" id="3.30.40.10">
    <property type="entry name" value="Zinc/RING finger domain, C3HC4 (zinc finger)"/>
    <property type="match status" value="1"/>
</dbReference>
<evidence type="ECO:0000256" key="3">
    <source>
        <dbReference type="ARBA" id="ARBA00022771"/>
    </source>
</evidence>
<keyword evidence="3 6" id="KW-0863">Zinc-finger</keyword>
<dbReference type="SUPFAM" id="SSF49879">
    <property type="entry name" value="SMAD/FHA domain"/>
    <property type="match status" value="1"/>
</dbReference>
<dbReference type="STRING" id="425264.A0A3G2S991"/>
<name>A0A3G2S991_MALR7</name>
<feature type="compositionally biased region" description="Polar residues" evidence="7">
    <location>
        <begin position="77"/>
        <end position="96"/>
    </location>
</feature>
<evidence type="ECO:0000256" key="6">
    <source>
        <dbReference type="PROSITE-ProRule" id="PRU00175"/>
    </source>
</evidence>
<evidence type="ECO:0000259" key="9">
    <source>
        <dbReference type="PROSITE" id="PS50089"/>
    </source>
</evidence>
<sequence length="334" mass="37786">MSSSPQASDASSASTSHKSQMLSSSDMQNTTSKEPFQYKTRKVRLSPHIDSTRKLLFFPTEFEIEEGGRPIQIGRFSENSKNLDDSNLTSQDESNMTETVSTSMQRTATHNSHRQPVVVGRRKICIAFQNKVVSRLHAELWCDTNGILYLRDTKSSSGTFVNRCRLSPPGVQSDSFRIHDHDLIQFGVDYRGGSVDEYRAIKLRFETNYNVNIPKRSIEYGQSVLQKLESEHMQKIQNGSSESTLPQSSTEKGKLSECCICLLKIRVSQALFISPCSHMFHFKCIRPMLQLHHPGFSCPLCRSFFDLEQDAQDDTDEECSSKEGVPLTLVKEPE</sequence>
<dbReference type="GO" id="GO:0016567">
    <property type="term" value="P:protein ubiquitination"/>
    <property type="evidence" value="ECO:0007669"/>
    <property type="project" value="TreeGrafter"/>
</dbReference>
<dbReference type="AlphaFoldDB" id="A0A3G2S991"/>
<dbReference type="GO" id="GO:0005829">
    <property type="term" value="C:cytosol"/>
    <property type="evidence" value="ECO:0007669"/>
    <property type="project" value="TreeGrafter"/>
</dbReference>
<feature type="region of interest" description="Disordered" evidence="7">
    <location>
        <begin position="73"/>
        <end position="96"/>
    </location>
</feature>
<evidence type="ECO:0000256" key="5">
    <source>
        <dbReference type="ARBA" id="ARBA00022833"/>
    </source>
</evidence>
<evidence type="ECO:0000313" key="10">
    <source>
        <dbReference type="EMBL" id="AYO44655.1"/>
    </source>
</evidence>
<dbReference type="GO" id="GO:0061630">
    <property type="term" value="F:ubiquitin protein ligase activity"/>
    <property type="evidence" value="ECO:0007669"/>
    <property type="project" value="TreeGrafter"/>
</dbReference>
<organism evidence="10 11">
    <name type="scientific">Malassezia restricta (strain ATCC 96810 / NBRC 103918 / CBS 7877)</name>
    <name type="common">Seborrheic dermatitis infection agent</name>
    <dbReference type="NCBI Taxonomy" id="425264"/>
    <lineage>
        <taxon>Eukaryota</taxon>
        <taxon>Fungi</taxon>
        <taxon>Dikarya</taxon>
        <taxon>Basidiomycota</taxon>
        <taxon>Ustilaginomycotina</taxon>
        <taxon>Malasseziomycetes</taxon>
        <taxon>Malasseziales</taxon>
        <taxon>Malasseziaceae</taxon>
        <taxon>Malassezia</taxon>
    </lineage>
</organism>
<dbReference type="InterPro" id="IPR013083">
    <property type="entry name" value="Znf_RING/FYVE/PHD"/>
</dbReference>
<keyword evidence="4" id="KW-0833">Ubl conjugation pathway</keyword>
<dbReference type="PANTHER" id="PTHR15067">
    <property type="entry name" value="E3 UBIQUITIN-PROTEIN LIGASE RNF8"/>
    <property type="match status" value="1"/>
</dbReference>
<dbReference type="PANTHER" id="PTHR15067:SF7">
    <property type="entry name" value="E3 UBIQUITIN-PROTEIN LIGASE DMA1-RELATED"/>
    <property type="match status" value="1"/>
</dbReference>
<protein>
    <submittedName>
        <fullName evidence="10">Putative E3 ubiquitin-protein ligase dma1</fullName>
        <ecNumber evidence="10">6.3.2.-</ecNumber>
    </submittedName>
</protein>
<evidence type="ECO:0000256" key="2">
    <source>
        <dbReference type="ARBA" id="ARBA00022723"/>
    </source>
</evidence>
<evidence type="ECO:0000256" key="4">
    <source>
        <dbReference type="ARBA" id="ARBA00022786"/>
    </source>
</evidence>
<feature type="region of interest" description="Disordered" evidence="7">
    <location>
        <begin position="315"/>
        <end position="334"/>
    </location>
</feature>
<dbReference type="Pfam" id="PF00498">
    <property type="entry name" value="FHA"/>
    <property type="match status" value="1"/>
</dbReference>
<dbReference type="SMART" id="SM00184">
    <property type="entry name" value="RING"/>
    <property type="match status" value="1"/>
</dbReference>
<evidence type="ECO:0000259" key="8">
    <source>
        <dbReference type="PROSITE" id="PS50006"/>
    </source>
</evidence>
<dbReference type="OrthoDB" id="687730at2759"/>
<dbReference type="InterPro" id="IPR001841">
    <property type="entry name" value="Znf_RING"/>
</dbReference>
<keyword evidence="2" id="KW-0479">Metal-binding</keyword>
<feature type="compositionally biased region" description="Polar residues" evidence="7">
    <location>
        <begin position="20"/>
        <end position="34"/>
    </location>
</feature>
<feature type="domain" description="FHA" evidence="8">
    <location>
        <begin position="117"/>
        <end position="166"/>
    </location>
</feature>
<keyword evidence="5" id="KW-0862">Zinc</keyword>
<gene>
    <name evidence="10" type="primary">dma1</name>
    <name evidence="10" type="ORF">DNF11_3705</name>
</gene>
<accession>A0A3G2S991</accession>
<reference evidence="10 11" key="1">
    <citation type="submission" date="2018-10" db="EMBL/GenBank/DDBJ databases">
        <title>Complete genome sequence of Malassezia restricta CBS 7877.</title>
        <authorList>
            <person name="Morand S.C."/>
            <person name="Bertignac M."/>
            <person name="Iltis A."/>
            <person name="Kolder I."/>
            <person name="Pirovano W."/>
            <person name="Jourdain R."/>
            <person name="Clavaud C."/>
        </authorList>
    </citation>
    <scope>NUCLEOTIDE SEQUENCE [LARGE SCALE GENOMIC DNA]</scope>
    <source>
        <strain evidence="10 11">CBS 7877</strain>
    </source>
</reference>
<dbReference type="VEuPathDB" id="FungiDB:DNF11_3705"/>
<dbReference type="SUPFAM" id="SSF57850">
    <property type="entry name" value="RING/U-box"/>
    <property type="match status" value="1"/>
</dbReference>
<feature type="domain" description="RING-type" evidence="9">
    <location>
        <begin position="258"/>
        <end position="302"/>
    </location>
</feature>
<dbReference type="Gene3D" id="2.60.200.20">
    <property type="match status" value="1"/>
</dbReference>
<dbReference type="GO" id="GO:0000151">
    <property type="term" value="C:ubiquitin ligase complex"/>
    <property type="evidence" value="ECO:0007669"/>
    <property type="project" value="TreeGrafter"/>
</dbReference>
<evidence type="ECO:0000256" key="7">
    <source>
        <dbReference type="SAM" id="MobiDB-lite"/>
    </source>
</evidence>
<dbReference type="Proteomes" id="UP000269793">
    <property type="component" value="Chromosome VII"/>
</dbReference>
<dbReference type="GO" id="GO:0008270">
    <property type="term" value="F:zinc ion binding"/>
    <property type="evidence" value="ECO:0007669"/>
    <property type="project" value="UniProtKB-KW"/>
</dbReference>
<keyword evidence="11" id="KW-1185">Reference proteome</keyword>
<feature type="compositionally biased region" description="Low complexity" evidence="7">
    <location>
        <begin position="1"/>
        <end position="19"/>
    </location>
</feature>
<dbReference type="SMART" id="SM00240">
    <property type="entry name" value="FHA"/>
    <property type="match status" value="1"/>
</dbReference>
<dbReference type="InterPro" id="IPR000253">
    <property type="entry name" value="FHA_dom"/>
</dbReference>